<keyword evidence="6 8" id="KW-0472">Membrane</keyword>
<dbReference type="PANTHER" id="PTHR22926">
    <property type="entry name" value="PHOSPHO-N-ACETYLMURAMOYL-PENTAPEPTIDE-TRANSFERASE"/>
    <property type="match status" value="1"/>
</dbReference>
<proteinExistence type="predicted"/>
<keyword evidence="10" id="KW-1185">Reference proteome</keyword>
<dbReference type="eggNOG" id="COG0472">
    <property type="taxonomic scope" value="Bacteria"/>
</dbReference>
<feature type="binding site" evidence="7">
    <location>
        <position position="150"/>
    </location>
    <ligand>
        <name>Mg(2+)</name>
        <dbReference type="ChEBI" id="CHEBI:18420"/>
    </ligand>
</feature>
<dbReference type="RefSeq" id="WP_013843596.1">
    <property type="nucleotide sequence ID" value="NC_015589.1"/>
</dbReference>
<dbReference type="AlphaFoldDB" id="F6DNF9"/>
<reference evidence="9 10" key="2">
    <citation type="journal article" date="2012" name="Stand. Genomic Sci.">
        <title>Complete genome sequence of the sulfate-reducing firmicute Desulfotomaculum ruminis type strain (DL(T)).</title>
        <authorList>
            <person name="Spring S."/>
            <person name="Visser M."/>
            <person name="Lu M."/>
            <person name="Copeland A."/>
            <person name="Lapidus A."/>
            <person name="Lucas S."/>
            <person name="Cheng J.F."/>
            <person name="Han C."/>
            <person name="Tapia R."/>
            <person name="Goodwin L.A."/>
            <person name="Pitluck S."/>
            <person name="Ivanova N."/>
            <person name="Land M."/>
            <person name="Hauser L."/>
            <person name="Larimer F."/>
            <person name="Rohde M."/>
            <person name="Goker M."/>
            <person name="Detter J.C."/>
            <person name="Kyrpides N.C."/>
            <person name="Woyke T."/>
            <person name="Schaap P.J."/>
            <person name="Plugge C.M."/>
            <person name="Muyzer G."/>
            <person name="Kuever J."/>
            <person name="Pereira I.A."/>
            <person name="Parshina S.N."/>
            <person name="Bernier-Latmani R."/>
            <person name="Stams A.J."/>
            <person name="Klenk H.P."/>
        </authorList>
    </citation>
    <scope>NUCLEOTIDE SEQUENCE [LARGE SCALE GENOMIC DNA]</scope>
    <source>
        <strain evidence="10">ATCC 23193 / DSM 2154 / NCIB 8452 / DL</strain>
    </source>
</reference>
<dbReference type="EMBL" id="CP002780">
    <property type="protein sequence ID" value="AEG61850.1"/>
    <property type="molecule type" value="Genomic_DNA"/>
</dbReference>
<feature type="binding site" evidence="7">
    <location>
        <position position="212"/>
    </location>
    <ligand>
        <name>Mg(2+)</name>
        <dbReference type="ChEBI" id="CHEBI:18420"/>
    </ligand>
</feature>
<dbReference type="GO" id="GO:0046872">
    <property type="term" value="F:metal ion binding"/>
    <property type="evidence" value="ECO:0007669"/>
    <property type="project" value="UniProtKB-KW"/>
</dbReference>
<dbReference type="GO" id="GO:0044038">
    <property type="term" value="P:cell wall macromolecule biosynthetic process"/>
    <property type="evidence" value="ECO:0007669"/>
    <property type="project" value="TreeGrafter"/>
</dbReference>
<keyword evidence="4 8" id="KW-0812">Transmembrane</keyword>
<feature type="transmembrane region" description="Helical" evidence="8">
    <location>
        <begin position="157"/>
        <end position="175"/>
    </location>
</feature>
<dbReference type="GO" id="GO:0009103">
    <property type="term" value="P:lipopolysaccharide biosynthetic process"/>
    <property type="evidence" value="ECO:0007669"/>
    <property type="project" value="TreeGrafter"/>
</dbReference>
<feature type="transmembrane region" description="Helical" evidence="8">
    <location>
        <begin position="181"/>
        <end position="201"/>
    </location>
</feature>
<dbReference type="InterPro" id="IPR018480">
    <property type="entry name" value="PNAcMuramoyl-5peptid_Trfase_CS"/>
</dbReference>
<feature type="transmembrane region" description="Helical" evidence="8">
    <location>
        <begin position="316"/>
        <end position="335"/>
    </location>
</feature>
<gene>
    <name evidence="9" type="ordered locus">Desru_3648</name>
</gene>
<keyword evidence="2" id="KW-1003">Cell membrane</keyword>
<organism evidence="9 10">
    <name type="scientific">Desulforamulus ruminis (strain ATCC 23193 / DSM 2154 / NCIMB 8452 / DL)</name>
    <name type="common">Desulfotomaculum ruminis</name>
    <dbReference type="NCBI Taxonomy" id="696281"/>
    <lineage>
        <taxon>Bacteria</taxon>
        <taxon>Bacillati</taxon>
        <taxon>Bacillota</taxon>
        <taxon>Clostridia</taxon>
        <taxon>Eubacteriales</taxon>
        <taxon>Peptococcaceae</taxon>
        <taxon>Desulforamulus</taxon>
    </lineage>
</organism>
<dbReference type="GO" id="GO:0016780">
    <property type="term" value="F:phosphotransferase activity, for other substituted phosphate groups"/>
    <property type="evidence" value="ECO:0007669"/>
    <property type="project" value="InterPro"/>
</dbReference>
<dbReference type="CDD" id="cd06853">
    <property type="entry name" value="GT_WecA_like"/>
    <property type="match status" value="1"/>
</dbReference>
<evidence type="ECO:0000256" key="8">
    <source>
        <dbReference type="SAM" id="Phobius"/>
    </source>
</evidence>
<accession>F6DNF9</accession>
<comment type="cofactor">
    <cofactor evidence="7">
        <name>Mg(2+)</name>
        <dbReference type="ChEBI" id="CHEBI:18420"/>
    </cofactor>
</comment>
<dbReference type="Pfam" id="PF00953">
    <property type="entry name" value="Glycos_transf_4"/>
    <property type="match status" value="1"/>
</dbReference>
<evidence type="ECO:0000256" key="1">
    <source>
        <dbReference type="ARBA" id="ARBA00004651"/>
    </source>
</evidence>
<dbReference type="InterPro" id="IPR000715">
    <property type="entry name" value="Glycosyl_transferase_4"/>
</dbReference>
<evidence type="ECO:0000256" key="4">
    <source>
        <dbReference type="ARBA" id="ARBA00022692"/>
    </source>
</evidence>
<dbReference type="HOGENOM" id="CLU_023982_2_4_9"/>
<evidence type="ECO:0000256" key="5">
    <source>
        <dbReference type="ARBA" id="ARBA00022989"/>
    </source>
</evidence>
<dbReference type="KEGG" id="dru:Desru_3648"/>
<dbReference type="PROSITE" id="PS01348">
    <property type="entry name" value="MRAY_2"/>
    <property type="match status" value="1"/>
</dbReference>
<keyword evidence="3 9" id="KW-0808">Transferase</keyword>
<reference evidence="10" key="1">
    <citation type="submission" date="2011-05" db="EMBL/GenBank/DDBJ databases">
        <title>Complete sequence of Desulfotomaculum ruminis DSM 2154.</title>
        <authorList>
            <person name="Lucas S."/>
            <person name="Copeland A."/>
            <person name="Lapidus A."/>
            <person name="Cheng J.-F."/>
            <person name="Goodwin L."/>
            <person name="Pitluck S."/>
            <person name="Lu M."/>
            <person name="Detter J.C."/>
            <person name="Han C."/>
            <person name="Tapia R."/>
            <person name="Land M."/>
            <person name="Hauser L."/>
            <person name="Kyrpides N."/>
            <person name="Ivanova N."/>
            <person name="Mikhailova N."/>
            <person name="Pagani I."/>
            <person name="Stams A.J.M."/>
            <person name="Plugge C.M."/>
            <person name="Muyzer G."/>
            <person name="Kuever J."/>
            <person name="Parshina S.N."/>
            <person name="Ivanova A.E."/>
            <person name="Nazina T.N."/>
            <person name="Brambilla E."/>
            <person name="Spring S."/>
            <person name="Klenk H.-P."/>
            <person name="Woyke T."/>
        </authorList>
    </citation>
    <scope>NUCLEOTIDE SEQUENCE [LARGE SCALE GENOMIC DNA]</scope>
    <source>
        <strain evidence="10">ATCC 23193 / DSM 2154 / NCIB 8452 / DL</strain>
    </source>
</reference>
<keyword evidence="7" id="KW-0479">Metal-binding</keyword>
<feature type="transmembrane region" description="Helical" evidence="8">
    <location>
        <begin position="71"/>
        <end position="87"/>
    </location>
</feature>
<dbReference type="PANTHER" id="PTHR22926:SF3">
    <property type="entry name" value="UNDECAPRENYL-PHOSPHATE ALPHA-N-ACETYLGLUCOSAMINYL 1-PHOSPHATE TRANSFERASE"/>
    <property type="match status" value="1"/>
</dbReference>
<sequence>MINFIFPCLLALLISFVLTPTVRKLAFKIGAIDRPDCRKVHCKTMPRLGGLAVFLAFTGAVLFTQQLNNKLIGLLVGGLLIVLLGILDDTRGLPAKVKLVGQIAAAAAVIPFGIQVEFITNPINGDLLHLGIWGIPVTIFWIISVTNAVNLIDGLDGLAGGTSFIAALTMAAIIWQQDGTGMEVTLLALVLAASILGFLRYNFFPAKIFLGDTGSMFLGYALGTLAVMGVTKTATAISVIVPMVILGLPLLDVLFAILRRYQSQRPIFQPDKEHLHHRLMALGLSHRQTVLAIYAVNLILGVSAFLLTVLTTSQAALLLFILAVVIIVTANKIGVIGKVAPTGTSSSVSQNLRQRSSKM</sequence>
<feature type="transmembrane region" description="Helical" evidence="8">
    <location>
        <begin position="208"/>
        <end position="230"/>
    </location>
</feature>
<dbReference type="GO" id="GO:0005886">
    <property type="term" value="C:plasma membrane"/>
    <property type="evidence" value="ECO:0007669"/>
    <property type="project" value="UniProtKB-SubCell"/>
</dbReference>
<feature type="transmembrane region" description="Helical" evidence="8">
    <location>
        <begin position="48"/>
        <end position="64"/>
    </location>
</feature>
<evidence type="ECO:0000256" key="2">
    <source>
        <dbReference type="ARBA" id="ARBA00022475"/>
    </source>
</evidence>
<dbReference type="OrthoDB" id="9805475at2"/>
<name>F6DNF9_DESRL</name>
<feature type="transmembrane region" description="Helical" evidence="8">
    <location>
        <begin position="127"/>
        <end position="145"/>
    </location>
</feature>
<keyword evidence="5 8" id="KW-1133">Transmembrane helix</keyword>
<evidence type="ECO:0000313" key="9">
    <source>
        <dbReference type="EMBL" id="AEG61850.1"/>
    </source>
</evidence>
<evidence type="ECO:0000256" key="7">
    <source>
        <dbReference type="PIRSR" id="PIRSR600715-1"/>
    </source>
</evidence>
<dbReference type="STRING" id="696281.Desru_3648"/>
<comment type="subcellular location">
    <subcellularLocation>
        <location evidence="1">Cell membrane</location>
        <topology evidence="1">Multi-pass membrane protein</topology>
    </subcellularLocation>
</comment>
<keyword evidence="7" id="KW-0460">Magnesium</keyword>
<dbReference type="GO" id="GO:0071555">
    <property type="term" value="P:cell wall organization"/>
    <property type="evidence" value="ECO:0007669"/>
    <property type="project" value="TreeGrafter"/>
</dbReference>
<dbReference type="Proteomes" id="UP000009234">
    <property type="component" value="Chromosome"/>
</dbReference>
<evidence type="ECO:0000256" key="6">
    <source>
        <dbReference type="ARBA" id="ARBA00023136"/>
    </source>
</evidence>
<feature type="transmembrane region" description="Helical" evidence="8">
    <location>
        <begin position="290"/>
        <end position="310"/>
    </location>
</feature>
<feature type="transmembrane region" description="Helical" evidence="8">
    <location>
        <begin position="236"/>
        <end position="258"/>
    </location>
</feature>
<protein>
    <submittedName>
        <fullName evidence="9">Glycosyl transferase, family 4, conserved region</fullName>
    </submittedName>
</protein>
<evidence type="ECO:0000256" key="3">
    <source>
        <dbReference type="ARBA" id="ARBA00022679"/>
    </source>
</evidence>
<evidence type="ECO:0000313" key="10">
    <source>
        <dbReference type="Proteomes" id="UP000009234"/>
    </source>
</evidence>